<evidence type="ECO:0000256" key="6">
    <source>
        <dbReference type="ARBA" id="ARBA00040136"/>
    </source>
</evidence>
<evidence type="ECO:0000256" key="1">
    <source>
        <dbReference type="ARBA" id="ARBA00004123"/>
    </source>
</evidence>
<evidence type="ECO:0000313" key="8">
    <source>
        <dbReference type="EMBL" id="QBM91059.1"/>
    </source>
</evidence>
<dbReference type="Pfam" id="PF02269">
    <property type="entry name" value="TFIID-18kDa"/>
    <property type="match status" value="1"/>
</dbReference>
<dbReference type="GO" id="GO:0051123">
    <property type="term" value="P:RNA polymerase II preinitiation complex assembly"/>
    <property type="evidence" value="ECO:0007669"/>
    <property type="project" value="TreeGrafter"/>
</dbReference>
<evidence type="ECO:0000256" key="5">
    <source>
        <dbReference type="ARBA" id="ARBA00038392"/>
    </source>
</evidence>
<dbReference type="InterPro" id="IPR003195">
    <property type="entry name" value="TFIID_TAF13"/>
</dbReference>
<gene>
    <name evidence="8" type="primary">MPUL0G01010</name>
    <name evidence="8" type="ORF">METSCH_G01010</name>
</gene>
<reference evidence="9" key="1">
    <citation type="submission" date="2019-03" db="EMBL/GenBank/DDBJ databases">
        <title>Snf2 controls pulcherriminic acid biosynthesis and connects pigmentation and antifungal activity of the yeast Metschnikowia pulcherrima.</title>
        <authorList>
            <person name="Gore-Lloyd D."/>
            <person name="Sumann I."/>
            <person name="Brachmann A.O."/>
            <person name="Schneeberger K."/>
            <person name="Ortiz-Merino R.A."/>
            <person name="Moreno-Beltran M."/>
            <person name="Schlaefli M."/>
            <person name="Kirner P."/>
            <person name="Santos Kron A."/>
            <person name="Wolfe K.H."/>
            <person name="Piel J."/>
            <person name="Ahrens C.H."/>
            <person name="Henk D."/>
            <person name="Freimoser F.M."/>
        </authorList>
    </citation>
    <scope>NUCLEOTIDE SEQUENCE [LARGE SCALE GENOMIC DNA]</scope>
    <source>
        <strain evidence="9">APC 1.2</strain>
    </source>
</reference>
<dbReference type="Proteomes" id="UP000292447">
    <property type="component" value="Chromosome VII"/>
</dbReference>
<feature type="compositionally biased region" description="Basic residues" evidence="7">
    <location>
        <begin position="159"/>
        <end position="173"/>
    </location>
</feature>
<keyword evidence="8" id="KW-0396">Initiation factor</keyword>
<dbReference type="AlphaFoldDB" id="A0A4P6XUY5"/>
<dbReference type="STRING" id="2163413.A0A4P6XUY5"/>
<comment type="subcellular location">
    <subcellularLocation>
        <location evidence="1">Nucleus</location>
    </subcellularLocation>
</comment>
<dbReference type="GO" id="GO:0003743">
    <property type="term" value="F:translation initiation factor activity"/>
    <property type="evidence" value="ECO:0007669"/>
    <property type="project" value="UniProtKB-KW"/>
</dbReference>
<keyword evidence="3" id="KW-0804">Transcription</keyword>
<keyword evidence="4" id="KW-0539">Nucleus</keyword>
<dbReference type="SUPFAM" id="SSF47113">
    <property type="entry name" value="Histone-fold"/>
    <property type="match status" value="2"/>
</dbReference>
<evidence type="ECO:0000313" key="9">
    <source>
        <dbReference type="Proteomes" id="UP000292447"/>
    </source>
</evidence>
<evidence type="ECO:0000256" key="4">
    <source>
        <dbReference type="ARBA" id="ARBA00023242"/>
    </source>
</evidence>
<sequence>MLQNSSKSSNSTHNTTWPTKINLSQMYPYRPVSVPPTRRRRRPRLFTKDIETLLYSMGDGPVSLDSTVNCLEDCLVEFLTDLSHESLRFARLHGRSRIKVDDVPFALRNDPQKLGRMSYIREQLHRIEKAKKMYDTNNVNEKELFADDDEEDPDEGGRPLKKSKKKERGKKKKAEQAENSESE</sequence>
<name>A0A4P6XUY5_9ASCO</name>
<comment type="similarity">
    <text evidence="5">Belongs to the TAF13 family.</text>
</comment>
<dbReference type="GO" id="GO:0005669">
    <property type="term" value="C:transcription factor TFIID complex"/>
    <property type="evidence" value="ECO:0007669"/>
    <property type="project" value="TreeGrafter"/>
</dbReference>
<protein>
    <recommendedName>
        <fullName evidence="6">Transcription initiation factor TFIID subunit 13</fullName>
    </recommendedName>
</protein>
<dbReference type="PANTHER" id="PTHR11380:SF5">
    <property type="entry name" value="TRANSCRIPTION INITIATION FACTOR TFIID SUBUNIT 13"/>
    <property type="match status" value="1"/>
</dbReference>
<accession>A0A4P6XUY5</accession>
<evidence type="ECO:0000256" key="7">
    <source>
        <dbReference type="SAM" id="MobiDB-lite"/>
    </source>
</evidence>
<organism evidence="8 9">
    <name type="scientific">Metschnikowia aff. pulcherrima</name>
    <dbReference type="NCBI Taxonomy" id="2163413"/>
    <lineage>
        <taxon>Eukaryota</taxon>
        <taxon>Fungi</taxon>
        <taxon>Dikarya</taxon>
        <taxon>Ascomycota</taxon>
        <taxon>Saccharomycotina</taxon>
        <taxon>Pichiomycetes</taxon>
        <taxon>Metschnikowiaceae</taxon>
        <taxon>Metschnikowia</taxon>
    </lineage>
</organism>
<dbReference type="InterPro" id="IPR009072">
    <property type="entry name" value="Histone-fold"/>
</dbReference>
<dbReference type="Gene3D" id="1.10.20.10">
    <property type="entry name" value="Histone, subunit A"/>
    <property type="match status" value="1"/>
</dbReference>
<keyword evidence="2" id="KW-0805">Transcription regulation</keyword>
<evidence type="ECO:0000256" key="2">
    <source>
        <dbReference type="ARBA" id="ARBA00023015"/>
    </source>
</evidence>
<dbReference type="EMBL" id="CP034462">
    <property type="protein sequence ID" value="QBM91059.1"/>
    <property type="molecule type" value="Genomic_DNA"/>
</dbReference>
<keyword evidence="9" id="KW-1185">Reference proteome</keyword>
<dbReference type="PANTHER" id="PTHR11380">
    <property type="entry name" value="TRANSCRIPTION INITIATION FACTOR TFIID/SUPT3-RELATED"/>
    <property type="match status" value="1"/>
</dbReference>
<proteinExistence type="inferred from homology"/>
<keyword evidence="8" id="KW-0648">Protein biosynthesis</keyword>
<feature type="region of interest" description="Disordered" evidence="7">
    <location>
        <begin position="138"/>
        <end position="183"/>
    </location>
</feature>
<evidence type="ECO:0000256" key="3">
    <source>
        <dbReference type="ARBA" id="ARBA00023163"/>
    </source>
</evidence>
<dbReference type="GO" id="GO:0046982">
    <property type="term" value="F:protein heterodimerization activity"/>
    <property type="evidence" value="ECO:0007669"/>
    <property type="project" value="InterPro"/>
</dbReference>